<comment type="caution">
    <text evidence="9">The sequence shown here is derived from an EMBL/GenBank/DDBJ whole genome shotgun (WGS) entry which is preliminary data.</text>
</comment>
<dbReference type="InterPro" id="IPR050794">
    <property type="entry name" value="CPA2_transporter"/>
</dbReference>
<dbReference type="PANTHER" id="PTHR32468">
    <property type="entry name" value="CATION/H + ANTIPORTER"/>
    <property type="match status" value="1"/>
</dbReference>
<organism evidence="9 10">
    <name type="scientific">Actinomadura darangshiensis</name>
    <dbReference type="NCBI Taxonomy" id="705336"/>
    <lineage>
        <taxon>Bacteria</taxon>
        <taxon>Bacillati</taxon>
        <taxon>Actinomycetota</taxon>
        <taxon>Actinomycetes</taxon>
        <taxon>Streptosporangiales</taxon>
        <taxon>Thermomonosporaceae</taxon>
        <taxon>Actinomadura</taxon>
    </lineage>
</organism>
<gene>
    <name evidence="9" type="ORF">E1293_40810</name>
</gene>
<evidence type="ECO:0000259" key="8">
    <source>
        <dbReference type="Pfam" id="PF00999"/>
    </source>
</evidence>
<dbReference type="EMBL" id="SMKY01000346">
    <property type="protein sequence ID" value="TDD65030.1"/>
    <property type="molecule type" value="Genomic_DNA"/>
</dbReference>
<name>A0A4R5A253_9ACTN</name>
<dbReference type="GO" id="GO:0015297">
    <property type="term" value="F:antiporter activity"/>
    <property type="evidence" value="ECO:0007669"/>
    <property type="project" value="InterPro"/>
</dbReference>
<evidence type="ECO:0000313" key="9">
    <source>
        <dbReference type="EMBL" id="TDD65030.1"/>
    </source>
</evidence>
<keyword evidence="5" id="KW-0406">Ion transport</keyword>
<evidence type="ECO:0000256" key="4">
    <source>
        <dbReference type="ARBA" id="ARBA00022989"/>
    </source>
</evidence>
<dbReference type="Pfam" id="PF00999">
    <property type="entry name" value="Na_H_Exchanger"/>
    <property type="match status" value="1"/>
</dbReference>
<evidence type="ECO:0000256" key="1">
    <source>
        <dbReference type="ARBA" id="ARBA00004141"/>
    </source>
</evidence>
<evidence type="ECO:0000256" key="7">
    <source>
        <dbReference type="SAM" id="Phobius"/>
    </source>
</evidence>
<accession>A0A4R5A253</accession>
<keyword evidence="2" id="KW-0813">Transport</keyword>
<protein>
    <recommendedName>
        <fullName evidence="8">Cation/H+ exchanger transmembrane domain-containing protein</fullName>
    </recommendedName>
</protein>
<dbReference type="GO" id="GO:0016020">
    <property type="term" value="C:membrane"/>
    <property type="evidence" value="ECO:0007669"/>
    <property type="project" value="UniProtKB-SubCell"/>
</dbReference>
<dbReference type="InterPro" id="IPR006153">
    <property type="entry name" value="Cation/H_exchanger_TM"/>
</dbReference>
<proteinExistence type="predicted"/>
<evidence type="ECO:0000256" key="2">
    <source>
        <dbReference type="ARBA" id="ARBA00022448"/>
    </source>
</evidence>
<evidence type="ECO:0000256" key="6">
    <source>
        <dbReference type="ARBA" id="ARBA00023136"/>
    </source>
</evidence>
<keyword evidence="3 7" id="KW-0812">Transmembrane</keyword>
<keyword evidence="6 7" id="KW-0472">Membrane</keyword>
<reference evidence="9 10" key="1">
    <citation type="submission" date="2019-03" db="EMBL/GenBank/DDBJ databases">
        <title>Draft genome sequences of novel Actinobacteria.</title>
        <authorList>
            <person name="Sahin N."/>
            <person name="Ay H."/>
            <person name="Saygin H."/>
        </authorList>
    </citation>
    <scope>NUCLEOTIDE SEQUENCE [LARGE SCALE GENOMIC DNA]</scope>
    <source>
        <strain evidence="9 10">DSM 45941</strain>
    </source>
</reference>
<keyword evidence="10" id="KW-1185">Reference proteome</keyword>
<dbReference type="AlphaFoldDB" id="A0A4R5A253"/>
<dbReference type="Proteomes" id="UP000295578">
    <property type="component" value="Unassembled WGS sequence"/>
</dbReference>
<sequence>MGDAVAARRRPVRVRPVRRRRASLTAFPVLARILYERGLENSPLGRLSLLAAPIDDAVAWCLLAVLTAWHPGGLAQGMITRELFAMLVLVALVTTAAAVPLYRLALPERLERARMPAGDQDEPAATSVQM</sequence>
<dbReference type="OrthoDB" id="9793589at2"/>
<comment type="subcellular location">
    <subcellularLocation>
        <location evidence="1">Membrane</location>
        <topology evidence="1">Multi-pass membrane protein</topology>
    </subcellularLocation>
</comment>
<dbReference type="GO" id="GO:1902600">
    <property type="term" value="P:proton transmembrane transport"/>
    <property type="evidence" value="ECO:0007669"/>
    <property type="project" value="InterPro"/>
</dbReference>
<dbReference type="InterPro" id="IPR038770">
    <property type="entry name" value="Na+/solute_symporter_sf"/>
</dbReference>
<feature type="transmembrane region" description="Helical" evidence="7">
    <location>
        <begin position="47"/>
        <end position="71"/>
    </location>
</feature>
<evidence type="ECO:0000256" key="5">
    <source>
        <dbReference type="ARBA" id="ARBA00023065"/>
    </source>
</evidence>
<dbReference type="PANTHER" id="PTHR32468:SF0">
    <property type="entry name" value="K(+)_H(+) ANTIPORTER 1"/>
    <property type="match status" value="1"/>
</dbReference>
<feature type="domain" description="Cation/H+ exchanger transmembrane" evidence="8">
    <location>
        <begin position="23"/>
        <end position="104"/>
    </location>
</feature>
<evidence type="ECO:0000256" key="3">
    <source>
        <dbReference type="ARBA" id="ARBA00022692"/>
    </source>
</evidence>
<evidence type="ECO:0000313" key="10">
    <source>
        <dbReference type="Proteomes" id="UP000295578"/>
    </source>
</evidence>
<dbReference type="Gene3D" id="1.20.1530.20">
    <property type="match status" value="1"/>
</dbReference>
<feature type="transmembrane region" description="Helical" evidence="7">
    <location>
        <begin position="83"/>
        <end position="105"/>
    </location>
</feature>
<keyword evidence="4 7" id="KW-1133">Transmembrane helix</keyword>